<dbReference type="EnsemblPlants" id="Kaladp0079s0016.1.v1.1">
    <property type="protein sequence ID" value="Kaladp0079s0016.1.v1.1"/>
    <property type="gene ID" value="Kaladp0079s0016.v1.1"/>
</dbReference>
<reference evidence="2" key="1">
    <citation type="submission" date="2021-01" db="UniProtKB">
        <authorList>
            <consortium name="EnsemblPlants"/>
        </authorList>
    </citation>
    <scope>IDENTIFICATION</scope>
</reference>
<feature type="transmembrane region" description="Helical" evidence="1">
    <location>
        <begin position="184"/>
        <end position="203"/>
    </location>
</feature>
<keyword evidence="1" id="KW-0812">Transmembrane</keyword>
<name>A0A7N0UQ67_KALFE</name>
<proteinExistence type="predicted"/>
<protein>
    <submittedName>
        <fullName evidence="2">Uncharacterized protein</fullName>
    </submittedName>
</protein>
<sequence>MEAKSDSVEDRVFGAAPSESEAESALTQLHNGQSVASACSFSTGISSPGTYLDRFQRTLLSYYPAIVQSAGFQTLTKALSFLQTDLSFQRVVVSLTCDKALWNAVMSNKEVVEMKRRLLPDLSMPQSCMDEQDLAHRILKWILELTKRKITELIESFRLLVNAVFQNYQGGDLLKPNEQLEEKIASSVLLCIVNLLIIILARAQLICS</sequence>
<accession>A0A7N0UQ67</accession>
<keyword evidence="3" id="KW-1185">Reference proteome</keyword>
<organism evidence="2 3">
    <name type="scientific">Kalanchoe fedtschenkoi</name>
    <name type="common">Lavender scallops</name>
    <name type="synonym">South American air plant</name>
    <dbReference type="NCBI Taxonomy" id="63787"/>
    <lineage>
        <taxon>Eukaryota</taxon>
        <taxon>Viridiplantae</taxon>
        <taxon>Streptophyta</taxon>
        <taxon>Embryophyta</taxon>
        <taxon>Tracheophyta</taxon>
        <taxon>Spermatophyta</taxon>
        <taxon>Magnoliopsida</taxon>
        <taxon>eudicotyledons</taxon>
        <taxon>Gunneridae</taxon>
        <taxon>Pentapetalae</taxon>
        <taxon>Saxifragales</taxon>
        <taxon>Crassulaceae</taxon>
        <taxon>Kalanchoe</taxon>
    </lineage>
</organism>
<dbReference type="AlphaFoldDB" id="A0A7N0UQ67"/>
<evidence type="ECO:0000313" key="3">
    <source>
        <dbReference type="Proteomes" id="UP000594263"/>
    </source>
</evidence>
<evidence type="ECO:0000313" key="2">
    <source>
        <dbReference type="EnsemblPlants" id="Kaladp0079s0016.1.v1.1"/>
    </source>
</evidence>
<dbReference type="Gramene" id="Kaladp0079s0016.1.v1.1">
    <property type="protein sequence ID" value="Kaladp0079s0016.1.v1.1"/>
    <property type="gene ID" value="Kaladp0079s0016.v1.1"/>
</dbReference>
<keyword evidence="1" id="KW-1133">Transmembrane helix</keyword>
<evidence type="ECO:0000256" key="1">
    <source>
        <dbReference type="SAM" id="Phobius"/>
    </source>
</evidence>
<keyword evidence="1" id="KW-0472">Membrane</keyword>
<dbReference type="PANTHER" id="PTHR33625">
    <property type="entry name" value="OS08G0179900 PROTEIN"/>
    <property type="match status" value="1"/>
</dbReference>
<dbReference type="Proteomes" id="UP000594263">
    <property type="component" value="Unplaced"/>
</dbReference>
<dbReference type="PANTHER" id="PTHR33625:SF2">
    <property type="entry name" value="POST-SET DOMAIN-CONTAINING PROTEIN"/>
    <property type="match status" value="1"/>
</dbReference>
<dbReference type="OMA" id="APKEEMN"/>